<dbReference type="Pfam" id="PF03184">
    <property type="entry name" value="DDE_1"/>
    <property type="match status" value="1"/>
</dbReference>
<proteinExistence type="predicted"/>
<feature type="domain" description="DDE-1" evidence="2">
    <location>
        <begin position="4"/>
        <end position="91"/>
    </location>
</feature>
<feature type="non-terminal residue" evidence="3">
    <location>
        <position position="147"/>
    </location>
</feature>
<name>A0A816EXT5_9BILA</name>
<evidence type="ECO:0000313" key="4">
    <source>
        <dbReference type="EMBL" id="CAF4592110.1"/>
    </source>
</evidence>
<evidence type="ECO:0000259" key="2">
    <source>
        <dbReference type="Pfam" id="PF03184"/>
    </source>
</evidence>
<dbReference type="InterPro" id="IPR004875">
    <property type="entry name" value="DDE_SF_endonuclease_dom"/>
</dbReference>
<sequence length="147" mass="16627">PTGAGYNTSANGWMEDNVFYEWFKNMFLPLTSTTPKPILDGHTSHRRVRTTELAISNVNIIKGFIATVIYPLDKSAIPPQKIFKCNQLIEADIAAAAEQETADTEDDEEPHRTPKKKSTISATHMLPYRYPRYAASEVNTFNHGYDY</sequence>
<evidence type="ECO:0000256" key="1">
    <source>
        <dbReference type="SAM" id="MobiDB-lite"/>
    </source>
</evidence>
<feature type="region of interest" description="Disordered" evidence="1">
    <location>
        <begin position="96"/>
        <end position="120"/>
    </location>
</feature>
<dbReference type="GO" id="GO:0003676">
    <property type="term" value="F:nucleic acid binding"/>
    <property type="evidence" value="ECO:0007669"/>
    <property type="project" value="InterPro"/>
</dbReference>
<gene>
    <name evidence="3" type="ORF">GPM918_LOCUS45729</name>
    <name evidence="4" type="ORF">SRO942_LOCUS48538</name>
</gene>
<keyword evidence="5" id="KW-1185">Reference proteome</keyword>
<dbReference type="OrthoDB" id="10043687at2759"/>
<dbReference type="AlphaFoldDB" id="A0A816EXT5"/>
<feature type="non-terminal residue" evidence="3">
    <location>
        <position position="1"/>
    </location>
</feature>
<accession>A0A816EXT5</accession>
<dbReference type="EMBL" id="CAJOBC010125271">
    <property type="protein sequence ID" value="CAF4592110.1"/>
    <property type="molecule type" value="Genomic_DNA"/>
</dbReference>
<organism evidence="3 5">
    <name type="scientific">Didymodactylos carnosus</name>
    <dbReference type="NCBI Taxonomy" id="1234261"/>
    <lineage>
        <taxon>Eukaryota</taxon>
        <taxon>Metazoa</taxon>
        <taxon>Spiralia</taxon>
        <taxon>Gnathifera</taxon>
        <taxon>Rotifera</taxon>
        <taxon>Eurotatoria</taxon>
        <taxon>Bdelloidea</taxon>
        <taxon>Philodinida</taxon>
        <taxon>Philodinidae</taxon>
        <taxon>Didymodactylos</taxon>
    </lineage>
</organism>
<dbReference type="Proteomes" id="UP000663829">
    <property type="component" value="Unassembled WGS sequence"/>
</dbReference>
<evidence type="ECO:0000313" key="5">
    <source>
        <dbReference type="Proteomes" id="UP000663829"/>
    </source>
</evidence>
<reference evidence="3" key="1">
    <citation type="submission" date="2021-02" db="EMBL/GenBank/DDBJ databases">
        <authorList>
            <person name="Nowell W R."/>
        </authorList>
    </citation>
    <scope>NUCLEOTIDE SEQUENCE</scope>
</reference>
<dbReference type="Proteomes" id="UP000681722">
    <property type="component" value="Unassembled WGS sequence"/>
</dbReference>
<evidence type="ECO:0000313" key="3">
    <source>
        <dbReference type="EMBL" id="CAF1655443.1"/>
    </source>
</evidence>
<dbReference type="EMBL" id="CAJNOQ010053336">
    <property type="protein sequence ID" value="CAF1655443.1"/>
    <property type="molecule type" value="Genomic_DNA"/>
</dbReference>
<protein>
    <recommendedName>
        <fullName evidence="2">DDE-1 domain-containing protein</fullName>
    </recommendedName>
</protein>
<comment type="caution">
    <text evidence="3">The sequence shown here is derived from an EMBL/GenBank/DDBJ whole genome shotgun (WGS) entry which is preliminary data.</text>
</comment>